<evidence type="ECO:0000313" key="2">
    <source>
        <dbReference type="EMBL" id="CAF1681735.1"/>
    </source>
</evidence>
<dbReference type="PANTHER" id="PTHR47839:SF1">
    <property type="entry name" value="DOMAIN PROTEIN, PUTATIVE (AFU_ORTHOLOGUE AFUA_6G04830)-RELATED"/>
    <property type="match status" value="1"/>
</dbReference>
<dbReference type="PANTHER" id="PTHR47839">
    <property type="entry name" value="DOMAIN PROTEIN, PUTATIVE (AFU_ORTHOLOGUE AFUA_6G04830)-RELATED"/>
    <property type="match status" value="1"/>
</dbReference>
<evidence type="ECO:0000313" key="3">
    <source>
        <dbReference type="Proteomes" id="UP000663828"/>
    </source>
</evidence>
<sequence length="289" mass="33801">MAQQQQQEDQQQQQQHIQLDQQQQQQHIQLDRQQQQQQQIQLDQQRQQQKGQQQQSSQKLSFLQNLRKSVFVREIEGLSLNRWPSGRKTKNSSVVPIPDEHESESDPATTTDQKDREVANQNRQLSPIIGVGGDYTIQTYSSHKHVPMPNFESVQKEGQHNLNNIYRIQSYNHPKLIQLEHTKTEICIACEQVPPANMTRFSKTIHSIPLYVEQNVVITETMVDQAHQLAFLLINLATRVFKISKKTLHLFRDVDSSKIAFNYEGALFFNLRYFEQIFANELKPYLRTP</sequence>
<feature type="non-terminal residue" evidence="2">
    <location>
        <position position="1"/>
    </location>
</feature>
<protein>
    <submittedName>
        <fullName evidence="2">Uncharacterized protein</fullName>
    </submittedName>
</protein>
<feature type="region of interest" description="Disordered" evidence="1">
    <location>
        <begin position="1"/>
        <end position="60"/>
    </location>
</feature>
<comment type="caution">
    <text evidence="2">The sequence shown here is derived from an EMBL/GenBank/DDBJ whole genome shotgun (WGS) entry which is preliminary data.</text>
</comment>
<proteinExistence type="predicted"/>
<organism evidence="2 3">
    <name type="scientific">Adineta ricciae</name>
    <name type="common">Rotifer</name>
    <dbReference type="NCBI Taxonomy" id="249248"/>
    <lineage>
        <taxon>Eukaryota</taxon>
        <taxon>Metazoa</taxon>
        <taxon>Spiralia</taxon>
        <taxon>Gnathifera</taxon>
        <taxon>Rotifera</taxon>
        <taxon>Eurotatoria</taxon>
        <taxon>Bdelloidea</taxon>
        <taxon>Adinetida</taxon>
        <taxon>Adinetidae</taxon>
        <taxon>Adineta</taxon>
    </lineage>
</organism>
<feature type="region of interest" description="Disordered" evidence="1">
    <location>
        <begin position="82"/>
        <end position="122"/>
    </location>
</feature>
<evidence type="ECO:0000256" key="1">
    <source>
        <dbReference type="SAM" id="MobiDB-lite"/>
    </source>
</evidence>
<reference evidence="2" key="1">
    <citation type="submission" date="2021-02" db="EMBL/GenBank/DDBJ databases">
        <authorList>
            <person name="Nowell W R."/>
        </authorList>
    </citation>
    <scope>NUCLEOTIDE SEQUENCE</scope>
</reference>
<keyword evidence="3" id="KW-1185">Reference proteome</keyword>
<dbReference type="EMBL" id="CAJNOR010015264">
    <property type="protein sequence ID" value="CAF1681735.1"/>
    <property type="molecule type" value="Genomic_DNA"/>
</dbReference>
<dbReference type="AlphaFoldDB" id="A0A816H328"/>
<accession>A0A816H328</accession>
<dbReference type="Proteomes" id="UP000663828">
    <property type="component" value="Unassembled WGS sequence"/>
</dbReference>
<gene>
    <name evidence="2" type="ORF">XAT740_LOCUS60718</name>
</gene>
<name>A0A816H328_ADIRI</name>